<proteinExistence type="predicted"/>
<gene>
    <name evidence="1" type="ORF">H5410_006998</name>
</gene>
<name>A0A9J6ABT8_SOLCO</name>
<comment type="caution">
    <text evidence="1">The sequence shown here is derived from an EMBL/GenBank/DDBJ whole genome shotgun (WGS) entry which is preliminary data.</text>
</comment>
<reference evidence="1 2" key="1">
    <citation type="submission" date="2020-09" db="EMBL/GenBank/DDBJ databases">
        <title>De no assembly of potato wild relative species, Solanum commersonii.</title>
        <authorList>
            <person name="Cho K."/>
        </authorList>
    </citation>
    <scope>NUCLEOTIDE SEQUENCE [LARGE SCALE GENOMIC DNA]</scope>
    <source>
        <strain evidence="1">LZ3.2</strain>
        <tissue evidence="1">Leaf</tissue>
    </source>
</reference>
<dbReference type="PANTHER" id="PTHR33116">
    <property type="entry name" value="REVERSE TRANSCRIPTASE ZINC-BINDING DOMAIN-CONTAINING PROTEIN-RELATED-RELATED"/>
    <property type="match status" value="1"/>
</dbReference>
<organism evidence="1 2">
    <name type="scientific">Solanum commersonii</name>
    <name type="common">Commerson's wild potato</name>
    <name type="synonym">Commerson's nightshade</name>
    <dbReference type="NCBI Taxonomy" id="4109"/>
    <lineage>
        <taxon>Eukaryota</taxon>
        <taxon>Viridiplantae</taxon>
        <taxon>Streptophyta</taxon>
        <taxon>Embryophyta</taxon>
        <taxon>Tracheophyta</taxon>
        <taxon>Spermatophyta</taxon>
        <taxon>Magnoliopsida</taxon>
        <taxon>eudicotyledons</taxon>
        <taxon>Gunneridae</taxon>
        <taxon>Pentapetalae</taxon>
        <taxon>asterids</taxon>
        <taxon>lamiids</taxon>
        <taxon>Solanales</taxon>
        <taxon>Solanaceae</taxon>
        <taxon>Solanoideae</taxon>
        <taxon>Solaneae</taxon>
        <taxon>Solanum</taxon>
    </lineage>
</organism>
<sequence length="136" mass="15453">MQKSSIFIAGVDEDTKAHILERTGFSLGEFPIRYLGLPLSPKKWKKIDCCSLITKITQRIKVTYTKTLSADYNVYPSPKHTEGNRYVMQGLLLGRSDEKRKIALVSWENVCYQKIQSGLNIKGSRTWNITSVGQLI</sequence>
<dbReference type="AlphaFoldDB" id="A0A9J6ABT8"/>
<protein>
    <submittedName>
        <fullName evidence="1">Uncharacterized protein</fullName>
    </submittedName>
</protein>
<dbReference type="Proteomes" id="UP000824120">
    <property type="component" value="Chromosome 2"/>
</dbReference>
<evidence type="ECO:0000313" key="2">
    <source>
        <dbReference type="Proteomes" id="UP000824120"/>
    </source>
</evidence>
<dbReference type="EMBL" id="JACXVP010000002">
    <property type="protein sequence ID" value="KAG5621780.1"/>
    <property type="molecule type" value="Genomic_DNA"/>
</dbReference>
<accession>A0A9J6ABT8</accession>
<dbReference type="OrthoDB" id="1302412at2759"/>
<evidence type="ECO:0000313" key="1">
    <source>
        <dbReference type="EMBL" id="KAG5621780.1"/>
    </source>
</evidence>
<keyword evidence="2" id="KW-1185">Reference proteome</keyword>
<dbReference type="PANTHER" id="PTHR33116:SF84">
    <property type="entry name" value="RNA-DIRECTED DNA POLYMERASE"/>
    <property type="match status" value="1"/>
</dbReference>